<keyword evidence="4" id="KW-0288">FMN</keyword>
<comment type="caution">
    <text evidence="8">The sequence shown here is derived from an EMBL/GenBank/DDBJ whole genome shotgun (WGS) entry which is preliminary data.</text>
</comment>
<comment type="similarity">
    <text evidence="2">Belongs to the nitroreductase family.</text>
</comment>
<dbReference type="InterPro" id="IPR033878">
    <property type="entry name" value="NfsB-like"/>
</dbReference>
<keyword evidence="5" id="KW-0521">NADP</keyword>
<dbReference type="CDD" id="cd02149">
    <property type="entry name" value="NfsB-like"/>
    <property type="match status" value="1"/>
</dbReference>
<dbReference type="InParanoid" id="B4CYI2"/>
<dbReference type="Pfam" id="PF00881">
    <property type="entry name" value="Nitroreductase"/>
    <property type="match status" value="1"/>
</dbReference>
<dbReference type="STRING" id="497964.CfE428DRAFT_1720"/>
<name>B4CYI2_9BACT</name>
<evidence type="ECO:0000256" key="1">
    <source>
        <dbReference type="ARBA" id="ARBA00001917"/>
    </source>
</evidence>
<organism evidence="8 9">
    <name type="scientific">Chthoniobacter flavus Ellin428</name>
    <dbReference type="NCBI Taxonomy" id="497964"/>
    <lineage>
        <taxon>Bacteria</taxon>
        <taxon>Pseudomonadati</taxon>
        <taxon>Verrucomicrobiota</taxon>
        <taxon>Spartobacteria</taxon>
        <taxon>Chthoniobacterales</taxon>
        <taxon>Chthoniobacteraceae</taxon>
        <taxon>Chthoniobacter</taxon>
    </lineage>
</organism>
<evidence type="ECO:0000313" key="9">
    <source>
        <dbReference type="Proteomes" id="UP000005824"/>
    </source>
</evidence>
<keyword evidence="9" id="KW-1185">Reference proteome</keyword>
<dbReference type="AlphaFoldDB" id="B4CYI2"/>
<feature type="domain" description="Nitroreductase" evidence="7">
    <location>
        <begin position="15"/>
        <end position="194"/>
    </location>
</feature>
<gene>
    <name evidence="8" type="ORF">CfE428DRAFT_1720</name>
</gene>
<dbReference type="EMBL" id="ABVL01000004">
    <property type="protein sequence ID" value="EDY20523.1"/>
    <property type="molecule type" value="Genomic_DNA"/>
</dbReference>
<dbReference type="RefSeq" id="WP_006979046.1">
    <property type="nucleotide sequence ID" value="NZ_ABVL01000004.1"/>
</dbReference>
<accession>B4CYI2</accession>
<evidence type="ECO:0000256" key="5">
    <source>
        <dbReference type="ARBA" id="ARBA00022857"/>
    </source>
</evidence>
<comment type="cofactor">
    <cofactor evidence="1">
        <name>FMN</name>
        <dbReference type="ChEBI" id="CHEBI:58210"/>
    </cofactor>
</comment>
<reference evidence="8 9" key="1">
    <citation type="journal article" date="2011" name="J. Bacteriol.">
        <title>Genome sequence of Chthoniobacter flavus Ellin428, an aerobic heterotrophic soil bacterium.</title>
        <authorList>
            <person name="Kant R."/>
            <person name="van Passel M.W."/>
            <person name="Palva A."/>
            <person name="Lucas S."/>
            <person name="Lapidus A."/>
            <person name="Glavina Del Rio T."/>
            <person name="Dalin E."/>
            <person name="Tice H."/>
            <person name="Bruce D."/>
            <person name="Goodwin L."/>
            <person name="Pitluck S."/>
            <person name="Larimer F.W."/>
            <person name="Land M.L."/>
            <person name="Hauser L."/>
            <person name="Sangwan P."/>
            <person name="de Vos W.M."/>
            <person name="Janssen P.H."/>
            <person name="Smidt H."/>
        </authorList>
    </citation>
    <scope>NUCLEOTIDE SEQUENCE [LARGE SCALE GENOMIC DNA]</scope>
    <source>
        <strain evidence="8 9">Ellin428</strain>
    </source>
</reference>
<evidence type="ECO:0000256" key="3">
    <source>
        <dbReference type="ARBA" id="ARBA00022630"/>
    </source>
</evidence>
<dbReference type="PANTHER" id="PTHR43673:SF2">
    <property type="entry name" value="NITROREDUCTASE"/>
    <property type="match status" value="1"/>
</dbReference>
<dbReference type="InterPro" id="IPR029479">
    <property type="entry name" value="Nitroreductase"/>
</dbReference>
<dbReference type="Gene3D" id="3.40.109.10">
    <property type="entry name" value="NADH Oxidase"/>
    <property type="match status" value="1"/>
</dbReference>
<protein>
    <submittedName>
        <fullName evidence="8">Nitroreductase</fullName>
    </submittedName>
</protein>
<keyword evidence="3" id="KW-0285">Flavoprotein</keyword>
<dbReference type="GO" id="GO:0016491">
    <property type="term" value="F:oxidoreductase activity"/>
    <property type="evidence" value="ECO:0007669"/>
    <property type="project" value="UniProtKB-KW"/>
</dbReference>
<evidence type="ECO:0000256" key="2">
    <source>
        <dbReference type="ARBA" id="ARBA00007118"/>
    </source>
</evidence>
<dbReference type="SUPFAM" id="SSF55469">
    <property type="entry name" value="FMN-dependent nitroreductase-like"/>
    <property type="match status" value="1"/>
</dbReference>
<proteinExistence type="inferred from homology"/>
<dbReference type="FunCoup" id="B4CYI2">
    <property type="interactions" value="92"/>
</dbReference>
<dbReference type="Proteomes" id="UP000005824">
    <property type="component" value="Unassembled WGS sequence"/>
</dbReference>
<evidence type="ECO:0000313" key="8">
    <source>
        <dbReference type="EMBL" id="EDY20523.1"/>
    </source>
</evidence>
<keyword evidence="6" id="KW-0560">Oxidoreductase</keyword>
<dbReference type="InterPro" id="IPR000415">
    <property type="entry name" value="Nitroreductase-like"/>
</dbReference>
<evidence type="ECO:0000256" key="4">
    <source>
        <dbReference type="ARBA" id="ARBA00022643"/>
    </source>
</evidence>
<sequence>MQNPPVSNDTLLQQLRWRYATKSFDQAKKIADADWATLEQALILTPTSYGFQPYRFVVITDPATRQKLLPISWGQCQVADASHFVVFAAKTNVTEADVDYYLAHVSKVRGTPVEKLAGFRKALAGDIVHGPRSKAQHEWATRQCYIALGNLMTSAAMLGIDVCPMEGIDAPKYDELLGLPAKGYNAVVAAAVGYRSDADKYAAAPKVRYPAEELFIRI</sequence>
<dbReference type="PANTHER" id="PTHR43673">
    <property type="entry name" value="NAD(P)H NITROREDUCTASE YDGI-RELATED"/>
    <property type="match status" value="1"/>
</dbReference>
<dbReference type="eggNOG" id="COG0778">
    <property type="taxonomic scope" value="Bacteria"/>
</dbReference>
<evidence type="ECO:0000256" key="6">
    <source>
        <dbReference type="ARBA" id="ARBA00023002"/>
    </source>
</evidence>
<evidence type="ECO:0000259" key="7">
    <source>
        <dbReference type="Pfam" id="PF00881"/>
    </source>
</evidence>